<dbReference type="SUPFAM" id="SSF81321">
    <property type="entry name" value="Family A G protein-coupled receptor-like"/>
    <property type="match status" value="1"/>
</dbReference>
<evidence type="ECO:0000256" key="2">
    <source>
        <dbReference type="ARBA" id="ARBA00022692"/>
    </source>
</evidence>
<evidence type="ECO:0000256" key="5">
    <source>
        <dbReference type="SAM" id="Phobius"/>
    </source>
</evidence>
<dbReference type="PANTHER" id="PTHR23360:SF69">
    <property type="entry name" value="G-PROTEIN COUPLED RECEPTORS FAMILY 1 PROFILE DOMAIN-CONTAINING PROTEIN-RELATED"/>
    <property type="match status" value="1"/>
</dbReference>
<dbReference type="PANTHER" id="PTHR23360">
    <property type="entry name" value="G-PROTEIN COUPLED RECEPTORS FAMILY 1 PROFILE DOMAIN-CONTAINING PROTEIN-RELATED"/>
    <property type="match status" value="1"/>
</dbReference>
<evidence type="ECO:0000256" key="1">
    <source>
        <dbReference type="ARBA" id="ARBA00004370"/>
    </source>
</evidence>
<keyword evidence="3 5" id="KW-1133">Transmembrane helix</keyword>
<comment type="caution">
    <text evidence="7">The sequence shown here is derived from an EMBL/GenBank/DDBJ whole genome shotgun (WGS) entry which is preliminary data.</text>
</comment>
<evidence type="ECO:0000313" key="7">
    <source>
        <dbReference type="EMBL" id="CAJ0589476.1"/>
    </source>
</evidence>
<evidence type="ECO:0000313" key="8">
    <source>
        <dbReference type="Proteomes" id="UP001176961"/>
    </source>
</evidence>
<dbReference type="Gene3D" id="1.20.1070.10">
    <property type="entry name" value="Rhodopsin 7-helix transmembrane proteins"/>
    <property type="match status" value="1"/>
</dbReference>
<dbReference type="InterPro" id="IPR047130">
    <property type="entry name" value="7TM_GPCR_Srsx_nematod"/>
</dbReference>
<gene>
    <name evidence="7" type="ORF">CYNAS_LOCUS1459</name>
</gene>
<name>A0AA36GI77_CYLNA</name>
<dbReference type="GO" id="GO:0004930">
    <property type="term" value="F:G protein-coupled receptor activity"/>
    <property type="evidence" value="ECO:0007669"/>
    <property type="project" value="InterPro"/>
</dbReference>
<sequence>MDDWERYGGAAFMCTFYTFLGIAAAACNTVNLVILFSSKELRQRLIYLIALNIEEVINAISFILVGYGRGYELEHGTLFMQTTVGDCFFQKYWPHFLIIGTELPAYMMILISCERFFAVLLPIYYKRFFHQTYKYLLILTVPAAALISLMFAWLSAYNDRDRVVNSRHCFIIDSTGKWYSTFHFVIVVAAFFVSFLSFFVAWRIGKRLTTGNVLGRKHNLGLWMSIALSSTLLMSLPSFVMICKSRTTIAFNDIIVALTYAMPGFLSIANTIMNFAFHDLFRHQFLSLIRLRKKPIGLAAVREGLQHTNDKHHNSSKEGHH</sequence>
<keyword evidence="4 5" id="KW-0472">Membrane</keyword>
<comment type="subcellular location">
    <subcellularLocation>
        <location evidence="1">Membrane</location>
    </subcellularLocation>
</comment>
<dbReference type="PROSITE" id="PS00237">
    <property type="entry name" value="G_PROTEIN_RECEP_F1_1"/>
    <property type="match status" value="1"/>
</dbReference>
<organism evidence="7 8">
    <name type="scientific">Cylicocyclus nassatus</name>
    <name type="common">Nematode worm</name>
    <dbReference type="NCBI Taxonomy" id="53992"/>
    <lineage>
        <taxon>Eukaryota</taxon>
        <taxon>Metazoa</taxon>
        <taxon>Ecdysozoa</taxon>
        <taxon>Nematoda</taxon>
        <taxon>Chromadorea</taxon>
        <taxon>Rhabditida</taxon>
        <taxon>Rhabditina</taxon>
        <taxon>Rhabditomorpha</taxon>
        <taxon>Strongyloidea</taxon>
        <taxon>Strongylidae</taxon>
        <taxon>Cylicocyclus</taxon>
    </lineage>
</organism>
<dbReference type="GO" id="GO:0016020">
    <property type="term" value="C:membrane"/>
    <property type="evidence" value="ECO:0007669"/>
    <property type="project" value="UniProtKB-SubCell"/>
</dbReference>
<keyword evidence="8" id="KW-1185">Reference proteome</keyword>
<feature type="domain" description="G-protein coupled receptors family 1 profile" evidence="6">
    <location>
        <begin position="27"/>
        <end position="278"/>
    </location>
</feature>
<protein>
    <recommendedName>
        <fullName evidence="6">G-protein coupled receptors family 1 profile domain-containing protein</fullName>
    </recommendedName>
</protein>
<dbReference type="AlphaFoldDB" id="A0AA36GI77"/>
<dbReference type="InterPro" id="IPR019424">
    <property type="entry name" value="7TM_GPCR_Srsx"/>
</dbReference>
<dbReference type="Proteomes" id="UP001176961">
    <property type="component" value="Unassembled WGS sequence"/>
</dbReference>
<feature type="transmembrane region" description="Helical" evidence="5">
    <location>
        <begin position="254"/>
        <end position="277"/>
    </location>
</feature>
<feature type="transmembrane region" description="Helical" evidence="5">
    <location>
        <begin position="103"/>
        <end position="123"/>
    </location>
</feature>
<evidence type="ECO:0000256" key="3">
    <source>
        <dbReference type="ARBA" id="ARBA00022989"/>
    </source>
</evidence>
<feature type="transmembrane region" description="Helical" evidence="5">
    <location>
        <begin position="222"/>
        <end position="242"/>
    </location>
</feature>
<keyword evidence="2 5" id="KW-0812">Transmembrane</keyword>
<proteinExistence type="predicted"/>
<feature type="transmembrane region" description="Helical" evidence="5">
    <location>
        <begin position="182"/>
        <end position="202"/>
    </location>
</feature>
<dbReference type="InterPro" id="IPR000276">
    <property type="entry name" value="GPCR_Rhodpsn"/>
</dbReference>
<reference evidence="7" key="1">
    <citation type="submission" date="2023-07" db="EMBL/GenBank/DDBJ databases">
        <authorList>
            <consortium name="CYATHOMIX"/>
        </authorList>
    </citation>
    <scope>NUCLEOTIDE SEQUENCE</scope>
    <source>
        <strain evidence="7">N/A</strain>
    </source>
</reference>
<dbReference type="InterPro" id="IPR017452">
    <property type="entry name" value="GPCR_Rhodpsn_7TM"/>
</dbReference>
<dbReference type="CDD" id="cd00637">
    <property type="entry name" value="7tm_classA_rhodopsin-like"/>
    <property type="match status" value="1"/>
</dbReference>
<evidence type="ECO:0000256" key="4">
    <source>
        <dbReference type="ARBA" id="ARBA00023136"/>
    </source>
</evidence>
<dbReference type="Pfam" id="PF10320">
    <property type="entry name" value="7TM_GPCR_Srsx"/>
    <property type="match status" value="1"/>
</dbReference>
<dbReference type="PROSITE" id="PS51257">
    <property type="entry name" value="PROKAR_LIPOPROTEIN"/>
    <property type="match status" value="1"/>
</dbReference>
<dbReference type="PROSITE" id="PS50262">
    <property type="entry name" value="G_PROTEIN_RECEP_F1_2"/>
    <property type="match status" value="1"/>
</dbReference>
<dbReference type="EMBL" id="CATQJL010000001">
    <property type="protein sequence ID" value="CAJ0589476.1"/>
    <property type="molecule type" value="Genomic_DNA"/>
</dbReference>
<feature type="transmembrane region" description="Helical" evidence="5">
    <location>
        <begin position="135"/>
        <end position="156"/>
    </location>
</feature>
<feature type="transmembrane region" description="Helical" evidence="5">
    <location>
        <begin position="6"/>
        <end position="33"/>
    </location>
</feature>
<evidence type="ECO:0000259" key="6">
    <source>
        <dbReference type="PROSITE" id="PS50262"/>
    </source>
</evidence>
<accession>A0AA36GI77</accession>